<protein>
    <submittedName>
        <fullName evidence="4">N-acetylmuramic acid 6-phosphate etherase</fullName>
    </submittedName>
</protein>
<dbReference type="Proteomes" id="UP000663629">
    <property type="component" value="Chromosome 1"/>
</dbReference>
<dbReference type="PROSITE" id="PS51464">
    <property type="entry name" value="SIS"/>
    <property type="match status" value="1"/>
</dbReference>
<reference evidence="4 5" key="1">
    <citation type="submission" date="2021-02" db="EMBL/GenBank/DDBJ databases">
        <title>Paracoccus methylovroum sp.nov., a new methanol and methylamine utilizing methylotrophic denitrifer.</title>
        <authorList>
            <person name="Timsy T."/>
            <person name="Behrendt U."/>
            <person name="Ulrich A."/>
            <person name="Spanner T."/>
            <person name="Foesel B.U."/>
            <person name="Horn M.A."/>
            <person name="Kolb S."/>
        </authorList>
    </citation>
    <scope>NUCLEOTIDE SEQUENCE [LARGE SCALE GENOMIC DNA]</scope>
    <source>
        <strain evidence="4 5">H4-D09</strain>
    </source>
</reference>
<dbReference type="PANTHER" id="PTHR10088">
    <property type="entry name" value="GLUCOKINASE REGULATORY PROTEIN"/>
    <property type="match status" value="1"/>
</dbReference>
<accession>A0ABX7JII4</accession>
<dbReference type="Gene3D" id="1.10.8.1080">
    <property type="match status" value="1"/>
</dbReference>
<feature type="domain" description="SIS" evidence="3">
    <location>
        <begin position="53"/>
        <end position="216"/>
    </location>
</feature>
<evidence type="ECO:0000259" key="3">
    <source>
        <dbReference type="PROSITE" id="PS51464"/>
    </source>
</evidence>
<dbReference type="Gene3D" id="3.40.50.10490">
    <property type="entry name" value="Glucose-6-phosphate isomerase like protein, domain 1"/>
    <property type="match status" value="1"/>
</dbReference>
<dbReference type="NCBIfam" id="NF003915">
    <property type="entry name" value="PRK05441.1"/>
    <property type="match status" value="1"/>
</dbReference>
<dbReference type="SUPFAM" id="SSF53697">
    <property type="entry name" value="SIS domain"/>
    <property type="match status" value="1"/>
</dbReference>
<dbReference type="RefSeq" id="WP_205294375.1">
    <property type="nucleotide sequence ID" value="NZ_CP070368.1"/>
</dbReference>
<organism evidence="4 5">
    <name type="scientific">Paracoccus methylovorus</name>
    <dbReference type="NCBI Taxonomy" id="2812658"/>
    <lineage>
        <taxon>Bacteria</taxon>
        <taxon>Pseudomonadati</taxon>
        <taxon>Pseudomonadota</taxon>
        <taxon>Alphaproteobacteria</taxon>
        <taxon>Rhodobacterales</taxon>
        <taxon>Paracoccaceae</taxon>
        <taxon>Paracoccus</taxon>
    </lineage>
</organism>
<keyword evidence="1" id="KW-0456">Lyase</keyword>
<keyword evidence="2" id="KW-0119">Carbohydrate metabolism</keyword>
<dbReference type="CDD" id="cd05007">
    <property type="entry name" value="SIS_Etherase"/>
    <property type="match status" value="1"/>
</dbReference>
<evidence type="ECO:0000313" key="4">
    <source>
        <dbReference type="EMBL" id="QRZ13381.1"/>
    </source>
</evidence>
<keyword evidence="5" id="KW-1185">Reference proteome</keyword>
<dbReference type="InterPro" id="IPR046348">
    <property type="entry name" value="SIS_dom_sf"/>
</dbReference>
<dbReference type="PROSITE" id="PS00369">
    <property type="entry name" value="PTS_HPR_HIS"/>
    <property type="match status" value="1"/>
</dbReference>
<dbReference type="PANTHER" id="PTHR10088:SF4">
    <property type="entry name" value="GLUCOKINASE REGULATORY PROTEIN"/>
    <property type="match status" value="1"/>
</dbReference>
<evidence type="ECO:0000256" key="1">
    <source>
        <dbReference type="ARBA" id="ARBA00023239"/>
    </source>
</evidence>
<dbReference type="Pfam" id="PF13580">
    <property type="entry name" value="SIS_2"/>
    <property type="match status" value="1"/>
</dbReference>
<proteinExistence type="predicted"/>
<dbReference type="InterPro" id="IPR001020">
    <property type="entry name" value="PTS_HPr_His_P_site"/>
</dbReference>
<dbReference type="InterPro" id="IPR040190">
    <property type="entry name" value="MURQ/GCKR"/>
</dbReference>
<evidence type="ECO:0000313" key="5">
    <source>
        <dbReference type="Proteomes" id="UP000663629"/>
    </source>
</evidence>
<evidence type="ECO:0000256" key="2">
    <source>
        <dbReference type="ARBA" id="ARBA00023277"/>
    </source>
</evidence>
<dbReference type="InterPro" id="IPR005488">
    <property type="entry name" value="Etherase_MurQ"/>
</dbReference>
<sequence>MTASGTEARHPASNGLHARPASEVLRILLEAQVTALGALQLALPALERVADAAAASLHAGGKLGYAGAGSSGLMALADCLELAGTFGLAPERTPMMFAGGADALLHLKGSVEDDPALALADLERVQLVAGDTLLCLSASGRTPYVLAIAAAAQDRGVKVAGFANVAGSPLLERADIPVLIETGAEVVAGSTRMGAATAQKVALNMLSVLVAIRLGHVHDGYMVNLVADNLKLVDRAARIVSDVAHVSRDEAETALTHTGGAVKPAILVARGMTPEAAAERLAGTGGHLSPLI</sequence>
<dbReference type="InterPro" id="IPR001347">
    <property type="entry name" value="SIS_dom"/>
</dbReference>
<gene>
    <name evidence="4" type="ORF">JWJ88_01585</name>
</gene>
<dbReference type="EMBL" id="CP070368">
    <property type="protein sequence ID" value="QRZ13381.1"/>
    <property type="molecule type" value="Genomic_DNA"/>
</dbReference>
<name>A0ABX7JII4_9RHOB</name>